<keyword evidence="3" id="KW-0687">Ribonucleoprotein</keyword>
<gene>
    <name evidence="4" type="ORF">NAV_LOCUS3532</name>
</gene>
<organism evidence="4 5">
    <name type="scientific">Acanthocheilonema viteae</name>
    <name type="common">Filarial nematode worm</name>
    <name type="synonym">Dipetalonema viteae</name>
    <dbReference type="NCBI Taxonomy" id="6277"/>
    <lineage>
        <taxon>Eukaryota</taxon>
        <taxon>Metazoa</taxon>
        <taxon>Ecdysozoa</taxon>
        <taxon>Nematoda</taxon>
        <taxon>Chromadorea</taxon>
        <taxon>Rhabditida</taxon>
        <taxon>Spirurina</taxon>
        <taxon>Spiruromorpha</taxon>
        <taxon>Filarioidea</taxon>
        <taxon>Onchocercidae</taxon>
        <taxon>Acanthocheilonema</taxon>
    </lineage>
</organism>
<dbReference type="AlphaFoldDB" id="A0A498SAD8"/>
<reference evidence="4 5" key="1">
    <citation type="submission" date="2018-08" db="EMBL/GenBank/DDBJ databases">
        <authorList>
            <person name="Laetsch R D."/>
            <person name="Stevens L."/>
            <person name="Kumar S."/>
            <person name="Blaxter L. M."/>
        </authorList>
    </citation>
    <scope>NUCLEOTIDE SEQUENCE [LARGE SCALE GENOMIC DNA]</scope>
</reference>
<dbReference type="OrthoDB" id="2501249at2759"/>
<proteinExistence type="inferred from homology"/>
<protein>
    <recommendedName>
        <fullName evidence="6">Ribosomal protein S21</fullName>
    </recommendedName>
</protein>
<comment type="similarity">
    <text evidence="1">Belongs to the bacterial ribosomal protein bS21 family.</text>
</comment>
<dbReference type="EMBL" id="UPTC01000457">
    <property type="protein sequence ID" value="VBB28702.1"/>
    <property type="molecule type" value="Genomic_DNA"/>
</dbReference>
<evidence type="ECO:0000256" key="3">
    <source>
        <dbReference type="ARBA" id="ARBA00023274"/>
    </source>
</evidence>
<dbReference type="Pfam" id="PF01165">
    <property type="entry name" value="Ribosomal_S21"/>
    <property type="match status" value="1"/>
</dbReference>
<dbReference type="Proteomes" id="UP000276991">
    <property type="component" value="Unassembled WGS sequence"/>
</dbReference>
<dbReference type="GO" id="GO:0005840">
    <property type="term" value="C:ribosome"/>
    <property type="evidence" value="ECO:0007669"/>
    <property type="project" value="UniProtKB-KW"/>
</dbReference>
<dbReference type="STRING" id="6277.A0A498SAD8"/>
<keyword evidence="2" id="KW-0689">Ribosomal protein</keyword>
<accession>A0A498SAD8</accession>
<evidence type="ECO:0000256" key="1">
    <source>
        <dbReference type="ARBA" id="ARBA00006640"/>
    </source>
</evidence>
<dbReference type="NCBIfam" id="TIGR00030">
    <property type="entry name" value="S21p"/>
    <property type="match status" value="1"/>
</dbReference>
<evidence type="ECO:0000313" key="5">
    <source>
        <dbReference type="Proteomes" id="UP000276991"/>
    </source>
</evidence>
<dbReference type="InterPro" id="IPR001911">
    <property type="entry name" value="Ribosomal_bS21"/>
</dbReference>
<keyword evidence="5" id="KW-1185">Reference proteome</keyword>
<name>A0A498SAD8_ACAVI</name>
<evidence type="ECO:0000256" key="2">
    <source>
        <dbReference type="ARBA" id="ARBA00022980"/>
    </source>
</evidence>
<evidence type="ECO:0008006" key="6">
    <source>
        <dbReference type="Google" id="ProtNLM"/>
    </source>
</evidence>
<evidence type="ECO:0000313" key="4">
    <source>
        <dbReference type="EMBL" id="VBB28702.1"/>
    </source>
</evidence>
<sequence length="159" mass="18996">MKIFPSPESDSLQVCTVTNHRNLTLHVMMERSEMKDLGVRAVDLQDFWMVRCWRGTLKQPFGIKLFWNIHHAHPRFLNKTVLVVNNDVTAAFHLLNRLMNNEGLLDILRKTRYYRKPYMQRNELSREISKAIINEDIRRKIQFLMRKNRPDPYPGQMTT</sequence>
<dbReference type="GO" id="GO:0006412">
    <property type="term" value="P:translation"/>
    <property type="evidence" value="ECO:0007669"/>
    <property type="project" value="InterPro"/>
</dbReference>
<dbReference type="GO" id="GO:1990904">
    <property type="term" value="C:ribonucleoprotein complex"/>
    <property type="evidence" value="ECO:0007669"/>
    <property type="project" value="UniProtKB-KW"/>
</dbReference>
<dbReference type="GO" id="GO:0003735">
    <property type="term" value="F:structural constituent of ribosome"/>
    <property type="evidence" value="ECO:0007669"/>
    <property type="project" value="InterPro"/>
</dbReference>